<keyword evidence="5 7" id="KW-1133">Transmembrane helix</keyword>
<evidence type="ECO:0000256" key="1">
    <source>
        <dbReference type="ARBA" id="ARBA00004651"/>
    </source>
</evidence>
<keyword evidence="2" id="KW-0813">Transport</keyword>
<evidence type="ECO:0000256" key="7">
    <source>
        <dbReference type="SAM" id="Phobius"/>
    </source>
</evidence>
<keyword evidence="3" id="KW-1003">Cell membrane</keyword>
<feature type="transmembrane region" description="Helical" evidence="7">
    <location>
        <begin position="144"/>
        <end position="165"/>
    </location>
</feature>
<evidence type="ECO:0000256" key="5">
    <source>
        <dbReference type="ARBA" id="ARBA00022989"/>
    </source>
</evidence>
<evidence type="ECO:0000256" key="2">
    <source>
        <dbReference type="ARBA" id="ARBA00022448"/>
    </source>
</evidence>
<reference evidence="9 10" key="1">
    <citation type="submission" date="2024-10" db="EMBL/GenBank/DDBJ databases">
        <title>The Natural Products Discovery Center: Release of the First 8490 Sequenced Strains for Exploring Actinobacteria Biosynthetic Diversity.</title>
        <authorList>
            <person name="Kalkreuter E."/>
            <person name="Kautsar S.A."/>
            <person name="Yang D."/>
            <person name="Bader C.D."/>
            <person name="Teijaro C.N."/>
            <person name="Fluegel L."/>
            <person name="Davis C.M."/>
            <person name="Simpson J.R."/>
            <person name="Lauterbach L."/>
            <person name="Steele A.D."/>
            <person name="Gui C."/>
            <person name="Meng S."/>
            <person name="Li G."/>
            <person name="Viehrig K."/>
            <person name="Ye F."/>
            <person name="Su P."/>
            <person name="Kiefer A.F."/>
            <person name="Nichols A."/>
            <person name="Cepeda A.J."/>
            <person name="Yan W."/>
            <person name="Fan B."/>
            <person name="Jiang Y."/>
            <person name="Adhikari A."/>
            <person name="Zheng C.-J."/>
            <person name="Schuster L."/>
            <person name="Cowan T.M."/>
            <person name="Smanski M.J."/>
            <person name="Chevrette M.G."/>
            <person name="De Carvalho L.P.S."/>
            <person name="Shen B."/>
        </authorList>
    </citation>
    <scope>NUCLEOTIDE SEQUENCE [LARGE SCALE GENOMIC DNA]</scope>
    <source>
        <strain evidence="9 10">NPDC019481</strain>
    </source>
</reference>
<dbReference type="EMBL" id="JBIRYI010000011">
    <property type="protein sequence ID" value="MFI2488808.1"/>
    <property type="molecule type" value="Genomic_DNA"/>
</dbReference>
<feature type="transmembrane region" description="Helical" evidence="7">
    <location>
        <begin position="235"/>
        <end position="252"/>
    </location>
</feature>
<evidence type="ECO:0000313" key="10">
    <source>
        <dbReference type="Proteomes" id="UP001611580"/>
    </source>
</evidence>
<dbReference type="RefSeq" id="WP_397405901.1">
    <property type="nucleotide sequence ID" value="NZ_JBIRYI010000011.1"/>
</dbReference>
<dbReference type="Proteomes" id="UP001611580">
    <property type="component" value="Unassembled WGS sequence"/>
</dbReference>
<feature type="transmembrane region" description="Helical" evidence="7">
    <location>
        <begin position="109"/>
        <end position="132"/>
    </location>
</feature>
<dbReference type="InterPro" id="IPR004638">
    <property type="entry name" value="EmrB-like"/>
</dbReference>
<feature type="transmembrane region" description="Helical" evidence="7">
    <location>
        <begin position="335"/>
        <end position="353"/>
    </location>
</feature>
<evidence type="ECO:0000256" key="3">
    <source>
        <dbReference type="ARBA" id="ARBA00022475"/>
    </source>
</evidence>
<dbReference type="CDD" id="cd17321">
    <property type="entry name" value="MFS_MMR_MDR_like"/>
    <property type="match status" value="1"/>
</dbReference>
<dbReference type="Gene3D" id="1.20.1250.20">
    <property type="entry name" value="MFS general substrate transporter like domains"/>
    <property type="match status" value="2"/>
</dbReference>
<protein>
    <submittedName>
        <fullName evidence="9">MFS transporter</fullName>
    </submittedName>
</protein>
<evidence type="ECO:0000259" key="8">
    <source>
        <dbReference type="PROSITE" id="PS50850"/>
    </source>
</evidence>
<feature type="transmembrane region" description="Helical" evidence="7">
    <location>
        <begin position="441"/>
        <end position="465"/>
    </location>
</feature>
<feature type="transmembrane region" description="Helical" evidence="7">
    <location>
        <begin position="205"/>
        <end position="223"/>
    </location>
</feature>
<evidence type="ECO:0000313" key="9">
    <source>
        <dbReference type="EMBL" id="MFI2488808.1"/>
    </source>
</evidence>
<comment type="subcellular location">
    <subcellularLocation>
        <location evidence="1">Cell membrane</location>
        <topology evidence="1">Multi-pass membrane protein</topology>
    </subcellularLocation>
</comment>
<feature type="transmembrane region" description="Helical" evidence="7">
    <location>
        <begin position="16"/>
        <end position="36"/>
    </location>
</feature>
<feature type="transmembrane region" description="Helical" evidence="7">
    <location>
        <begin position="273"/>
        <end position="296"/>
    </location>
</feature>
<sequence>MSATTSPARPGADRRGVVLAVILGCQLMMTLDASIVTTALPHIQQELGFTDSGLSWIQNSYVLVFGGLLLLGARAGDLFGRRRVFVAGVVVFTLASLLAGVAQTAELLIVARAVQGLASAFAIPATLALLVSSFPAPEERARAIAVYSAVIGAGASVGIIVGGVFTQFWSWRWGLLINVPIGALVVALAPRVLPEGGRQSGRIDVPGALTITLGMSALVYGLVEAAEAGWSSPFTIVPLVAAVVLVVAFVLVERRAAQPIVPLRLFASVQRSGAYVGRVLIVGAMFSMFYFLSQYLQNVLGLSPLETGFAYIPTTAMFFAMVYVVRFLGARMNKSTLLVASLVLATVGMAWLSRLDATTPYFPQIVLPLLVLGVGQGIAIILFTELGMADVGQSDAGAASGLVNTAHQIGGSIGLAILTVIFASAVGHGTDPDPAVQAEGYAAVFQVSTLFYVGAVVVAVGILVANRRSRRRAALLSAAPSAV</sequence>
<organism evidence="9 10">
    <name type="scientific">Promicromonospora kroppenstedtii</name>
    <dbReference type="NCBI Taxonomy" id="440482"/>
    <lineage>
        <taxon>Bacteria</taxon>
        <taxon>Bacillati</taxon>
        <taxon>Actinomycetota</taxon>
        <taxon>Actinomycetes</taxon>
        <taxon>Micrococcales</taxon>
        <taxon>Promicromonosporaceae</taxon>
        <taxon>Promicromonospora</taxon>
    </lineage>
</organism>
<keyword evidence="4 7" id="KW-0812">Transmembrane</keyword>
<dbReference type="InterPro" id="IPR020846">
    <property type="entry name" value="MFS_dom"/>
</dbReference>
<feature type="transmembrane region" description="Helical" evidence="7">
    <location>
        <begin position="409"/>
        <end position="429"/>
    </location>
</feature>
<dbReference type="NCBIfam" id="TIGR00711">
    <property type="entry name" value="efflux_EmrB"/>
    <property type="match status" value="1"/>
</dbReference>
<dbReference type="PANTHER" id="PTHR42718">
    <property type="entry name" value="MAJOR FACILITATOR SUPERFAMILY MULTIDRUG TRANSPORTER MFSC"/>
    <property type="match status" value="1"/>
</dbReference>
<feature type="transmembrane region" description="Helical" evidence="7">
    <location>
        <begin position="56"/>
        <end position="72"/>
    </location>
</feature>
<proteinExistence type="predicted"/>
<feature type="transmembrane region" description="Helical" evidence="7">
    <location>
        <begin position="365"/>
        <end position="388"/>
    </location>
</feature>
<accession>A0ABW7XN77</accession>
<dbReference type="PANTHER" id="PTHR42718:SF46">
    <property type="entry name" value="BLR6921 PROTEIN"/>
    <property type="match status" value="1"/>
</dbReference>
<evidence type="ECO:0000256" key="4">
    <source>
        <dbReference type="ARBA" id="ARBA00022692"/>
    </source>
</evidence>
<feature type="transmembrane region" description="Helical" evidence="7">
    <location>
        <begin position="171"/>
        <end position="193"/>
    </location>
</feature>
<evidence type="ECO:0000256" key="6">
    <source>
        <dbReference type="ARBA" id="ARBA00023136"/>
    </source>
</evidence>
<name>A0ABW7XN77_9MICO</name>
<feature type="transmembrane region" description="Helical" evidence="7">
    <location>
        <begin position="84"/>
        <end position="103"/>
    </location>
</feature>
<keyword evidence="10" id="KW-1185">Reference proteome</keyword>
<gene>
    <name evidence="9" type="ORF">ACH47X_18010</name>
</gene>
<dbReference type="SUPFAM" id="SSF103473">
    <property type="entry name" value="MFS general substrate transporter"/>
    <property type="match status" value="2"/>
</dbReference>
<dbReference type="PROSITE" id="PS50850">
    <property type="entry name" value="MFS"/>
    <property type="match status" value="1"/>
</dbReference>
<feature type="transmembrane region" description="Helical" evidence="7">
    <location>
        <begin position="308"/>
        <end position="328"/>
    </location>
</feature>
<dbReference type="InterPro" id="IPR036259">
    <property type="entry name" value="MFS_trans_sf"/>
</dbReference>
<comment type="caution">
    <text evidence="9">The sequence shown here is derived from an EMBL/GenBank/DDBJ whole genome shotgun (WGS) entry which is preliminary data.</text>
</comment>
<feature type="domain" description="Major facilitator superfamily (MFS) profile" evidence="8">
    <location>
        <begin position="18"/>
        <end position="473"/>
    </location>
</feature>
<dbReference type="InterPro" id="IPR011701">
    <property type="entry name" value="MFS"/>
</dbReference>
<dbReference type="Pfam" id="PF07690">
    <property type="entry name" value="MFS_1"/>
    <property type="match status" value="2"/>
</dbReference>
<keyword evidence="6 7" id="KW-0472">Membrane</keyword>